<gene>
    <name evidence="1" type="ORF">SAMN05421847_2182</name>
</gene>
<accession>A0A1H5ZS22</accession>
<dbReference type="OrthoDB" id="1228719at2"/>
<protein>
    <submittedName>
        <fullName evidence="1">Uncharacterized protein</fullName>
    </submittedName>
</protein>
<dbReference type="AlphaFoldDB" id="A0A1H5ZS22"/>
<dbReference type="Proteomes" id="UP000236738">
    <property type="component" value="Unassembled WGS sequence"/>
</dbReference>
<sequence length="304" mass="33160">MPANFPEVWSSRVIQLLTTQDVAPWLDGIPELDVEVTVMGDGSASEANLIHLPIETFQPEVLLNNTTYPIAVQDFTDTEVIIKLDKYQTLATSLTDDQIIGASYARIDSATRGHRVQINSLKYKKAIHAQAPAGDDAKTPVIKMVFTGDETGSEKANILFEAMVALKGRYDDMEAPVEGRRLVLSTDHENILLLDRNRFGNLLANINTGTVAPKIAGFEIFSNVANPKYSATGVKNAFGAIGVPGTDLVASVAFHKDNVAKKTGMTKQYFSKASDAPTTQTNLLNYRHYFIAMPAKNEMIGAII</sequence>
<evidence type="ECO:0000313" key="1">
    <source>
        <dbReference type="EMBL" id="SEG39333.1"/>
    </source>
</evidence>
<reference evidence="2" key="1">
    <citation type="submission" date="2016-10" db="EMBL/GenBank/DDBJ databases">
        <authorList>
            <person name="Varghese N."/>
            <person name="Submissions S."/>
        </authorList>
    </citation>
    <scope>NUCLEOTIDE SEQUENCE [LARGE SCALE GENOMIC DNA]</scope>
    <source>
        <strain evidence="2">DSM 21580</strain>
    </source>
</reference>
<proteinExistence type="predicted"/>
<dbReference type="RefSeq" id="WP_103914058.1">
    <property type="nucleotide sequence ID" value="NZ_FNUS01000005.1"/>
</dbReference>
<organism evidence="1 2">
    <name type="scientific">Halpernia humi</name>
    <dbReference type="NCBI Taxonomy" id="493375"/>
    <lineage>
        <taxon>Bacteria</taxon>
        <taxon>Pseudomonadati</taxon>
        <taxon>Bacteroidota</taxon>
        <taxon>Flavobacteriia</taxon>
        <taxon>Flavobacteriales</taxon>
        <taxon>Weeksellaceae</taxon>
        <taxon>Chryseobacterium group</taxon>
        <taxon>Halpernia</taxon>
    </lineage>
</organism>
<dbReference type="EMBL" id="FNUS01000005">
    <property type="protein sequence ID" value="SEG39333.1"/>
    <property type="molecule type" value="Genomic_DNA"/>
</dbReference>
<name>A0A1H5ZS22_9FLAO</name>
<keyword evidence="2" id="KW-1185">Reference proteome</keyword>
<evidence type="ECO:0000313" key="2">
    <source>
        <dbReference type="Proteomes" id="UP000236738"/>
    </source>
</evidence>